<evidence type="ECO:0000256" key="1">
    <source>
        <dbReference type="SAM" id="MobiDB-lite"/>
    </source>
</evidence>
<evidence type="ECO:0008006" key="5">
    <source>
        <dbReference type="Google" id="ProtNLM"/>
    </source>
</evidence>
<evidence type="ECO:0000313" key="3">
    <source>
        <dbReference type="EMBL" id="OIN60451.1"/>
    </source>
</evidence>
<reference evidence="3 4" key="1">
    <citation type="submission" date="2016-10" db="EMBL/GenBank/DDBJ databases">
        <title>Arsenicibacter rosenii gen. nov., sp. nov., an efficient arsenic-methylating bacterium isolated from an arsenic-contaminated paddy soil.</title>
        <authorList>
            <person name="Huang K."/>
        </authorList>
    </citation>
    <scope>NUCLEOTIDE SEQUENCE [LARGE SCALE GENOMIC DNA]</scope>
    <source>
        <strain evidence="3 4">SM-1</strain>
    </source>
</reference>
<protein>
    <recommendedName>
        <fullName evidence="5">Collagen-like protein</fullName>
    </recommendedName>
</protein>
<keyword evidence="2" id="KW-0732">Signal</keyword>
<evidence type="ECO:0000313" key="4">
    <source>
        <dbReference type="Proteomes" id="UP000181790"/>
    </source>
</evidence>
<feature type="signal peptide" evidence="2">
    <location>
        <begin position="1"/>
        <end position="22"/>
    </location>
</feature>
<dbReference type="Proteomes" id="UP000181790">
    <property type="component" value="Unassembled WGS sequence"/>
</dbReference>
<name>A0A1S2VNU2_9BACT</name>
<gene>
    <name evidence="3" type="ORF">BLX24_06425</name>
</gene>
<proteinExistence type="predicted"/>
<dbReference type="Gene3D" id="1.20.5.320">
    <property type="entry name" value="6-Phosphogluconate Dehydrogenase, domain 3"/>
    <property type="match status" value="1"/>
</dbReference>
<dbReference type="AlphaFoldDB" id="A0A1S2VNU2"/>
<dbReference type="EMBL" id="MORL01000002">
    <property type="protein sequence ID" value="OIN60451.1"/>
    <property type="molecule type" value="Genomic_DNA"/>
</dbReference>
<evidence type="ECO:0000256" key="2">
    <source>
        <dbReference type="SAM" id="SignalP"/>
    </source>
</evidence>
<feature type="chain" id="PRO_5010167908" description="Collagen-like protein" evidence="2">
    <location>
        <begin position="23"/>
        <end position="189"/>
    </location>
</feature>
<dbReference type="PROSITE" id="PS51257">
    <property type="entry name" value="PROKAR_LIPOPROTEIN"/>
    <property type="match status" value="1"/>
</dbReference>
<keyword evidence="4" id="KW-1185">Reference proteome</keyword>
<comment type="caution">
    <text evidence="3">The sequence shown here is derived from an EMBL/GenBank/DDBJ whole genome shotgun (WGS) entry which is preliminary data.</text>
</comment>
<sequence>MRFIVYLTTLCLLSGISFFSCKGPEGPQGPAGTQGPAGIQGPAGPQGPAGSSNILQINYAARQHTGSQDLLLTFPASASLTTDVLEKSLLYVYVKQSGTNTGGQSQAYWFAVPGETVTGNEYSYYLFSGNSQANPGLFLRRVVNFKPGAESFDAIRVLIVPAGTTISGGRLAAGTPAYEAVKELYHLPD</sequence>
<dbReference type="RefSeq" id="WP_071502246.1">
    <property type="nucleotide sequence ID" value="NZ_MORL01000002.1"/>
</dbReference>
<feature type="region of interest" description="Disordered" evidence="1">
    <location>
        <begin position="25"/>
        <end position="48"/>
    </location>
</feature>
<organism evidence="3 4">
    <name type="scientific">Arsenicibacter rosenii</name>
    <dbReference type="NCBI Taxonomy" id="1750698"/>
    <lineage>
        <taxon>Bacteria</taxon>
        <taxon>Pseudomonadati</taxon>
        <taxon>Bacteroidota</taxon>
        <taxon>Cytophagia</taxon>
        <taxon>Cytophagales</taxon>
        <taxon>Spirosomataceae</taxon>
        <taxon>Arsenicibacter</taxon>
    </lineage>
</organism>
<accession>A0A1S2VNU2</accession>